<proteinExistence type="predicted"/>
<evidence type="ECO:0000313" key="1">
    <source>
        <dbReference type="EMBL" id="KTG11684.1"/>
    </source>
</evidence>
<reference evidence="1 2" key="1">
    <citation type="submission" date="2015-12" db="EMBL/GenBank/DDBJ databases">
        <title>Haloprofundus marisrubri gen. nov., sp. nov., an extremely halophilic archaeon isolated from the Discovery deep brine-seawater interface in the Red Sea.</title>
        <authorList>
            <person name="Zhang G."/>
            <person name="Stingl U."/>
            <person name="Rashid M."/>
        </authorList>
    </citation>
    <scope>NUCLEOTIDE SEQUENCE [LARGE SCALE GENOMIC DNA]</scope>
    <source>
        <strain evidence="1 2">SB9</strain>
    </source>
</reference>
<sequence length="236" mass="26277">MEGTNRMSVMGTPLEAITVEPGTSLLISGPTLTGKRRLLYELLASAPRRRERATILTTTRKRADTIAREYEAVSGGGDGGAGRAERSGGSDELAIVDCVGRLSGFDPDREQPNRRYVSSPGDLTGVGIAVTEFMRRQYEAGTETRVGVHSLSTMLMYTELRRLFQFLHVLTGRIANCEFSGVFVADDDVVDDRDFAILKQPFDAVLELRETDDGREYRIRGEYDGPRRWTTLDTRF</sequence>
<keyword evidence="2" id="KW-1185">Reference proteome</keyword>
<evidence type="ECO:0000313" key="2">
    <source>
        <dbReference type="Proteomes" id="UP000054387"/>
    </source>
</evidence>
<dbReference type="RefSeq" id="WP_058579969.1">
    <property type="nucleotide sequence ID" value="NZ_LOPU01000001.1"/>
</dbReference>
<organism evidence="1 2">
    <name type="scientific">Haloprofundus marisrubri</name>
    <dbReference type="NCBI Taxonomy" id="1514971"/>
    <lineage>
        <taxon>Archaea</taxon>
        <taxon>Methanobacteriati</taxon>
        <taxon>Methanobacteriota</taxon>
        <taxon>Stenosarchaea group</taxon>
        <taxon>Halobacteria</taxon>
        <taxon>Halobacteriales</taxon>
        <taxon>Haloferacaceae</taxon>
        <taxon>Haloprofundus</taxon>
    </lineage>
</organism>
<protein>
    <recommendedName>
        <fullName evidence="3">Recombinase RecA</fullName>
    </recommendedName>
</protein>
<evidence type="ECO:0008006" key="3">
    <source>
        <dbReference type="Google" id="ProtNLM"/>
    </source>
</evidence>
<dbReference type="EMBL" id="LOPU01000001">
    <property type="protein sequence ID" value="KTG11684.1"/>
    <property type="molecule type" value="Genomic_DNA"/>
</dbReference>
<dbReference type="Gene3D" id="3.40.50.300">
    <property type="entry name" value="P-loop containing nucleotide triphosphate hydrolases"/>
    <property type="match status" value="1"/>
</dbReference>
<comment type="caution">
    <text evidence="1">The sequence shown here is derived from an EMBL/GenBank/DDBJ whole genome shotgun (WGS) entry which is preliminary data.</text>
</comment>
<accession>A0A0W1RGA4</accession>
<name>A0A0W1RGA4_9EURY</name>
<dbReference type="InterPro" id="IPR027417">
    <property type="entry name" value="P-loop_NTPase"/>
</dbReference>
<dbReference type="InterPro" id="IPR055927">
    <property type="entry name" value="DUF7504"/>
</dbReference>
<dbReference type="Pfam" id="PF24336">
    <property type="entry name" value="DUF7504"/>
    <property type="match status" value="1"/>
</dbReference>
<dbReference type="AlphaFoldDB" id="A0A0W1RGA4"/>
<dbReference type="Proteomes" id="UP000054387">
    <property type="component" value="Unassembled WGS sequence"/>
</dbReference>
<gene>
    <name evidence="1" type="ORF">AUR64_00385</name>
</gene>